<evidence type="ECO:0000313" key="4">
    <source>
        <dbReference type="Proteomes" id="UP001595904"/>
    </source>
</evidence>
<keyword evidence="1" id="KW-1005">Bacterial flagellum biogenesis</keyword>
<dbReference type="Proteomes" id="UP001595904">
    <property type="component" value="Unassembled WGS sequence"/>
</dbReference>
<keyword evidence="4" id="KW-1185">Reference proteome</keyword>
<evidence type="ECO:0000313" key="3">
    <source>
        <dbReference type="EMBL" id="MFC4308133.1"/>
    </source>
</evidence>
<sequence>MNVNALSSQVTPSDEDTIYRAKVQQAAEKFESFFISQMLRQMRSATKEIAGEDSIYGKNTNSDMLDYADTSVADVMSRQRAFGIADVIVRQLLPQNSK</sequence>
<name>A0ABV8SMI3_9GAMM</name>
<comment type="caution">
    <text evidence="3">The sequence shown here is derived from an EMBL/GenBank/DDBJ whole genome shotgun (WGS) entry which is preliminary data.</text>
</comment>
<feature type="domain" description="Flagellar protein FlgJ N-terminal" evidence="2">
    <location>
        <begin position="41"/>
        <end position="91"/>
    </location>
</feature>
<evidence type="ECO:0000259" key="2">
    <source>
        <dbReference type="Pfam" id="PF10135"/>
    </source>
</evidence>
<dbReference type="InterPro" id="IPR019301">
    <property type="entry name" value="Flagellar_prot_FlgJ_N"/>
</dbReference>
<evidence type="ECO:0000256" key="1">
    <source>
        <dbReference type="ARBA" id="ARBA00022795"/>
    </source>
</evidence>
<proteinExistence type="predicted"/>
<protein>
    <submittedName>
        <fullName evidence="3">Rod-binding protein</fullName>
    </submittedName>
</protein>
<dbReference type="EMBL" id="JBHSDU010000001">
    <property type="protein sequence ID" value="MFC4308133.1"/>
    <property type="molecule type" value="Genomic_DNA"/>
</dbReference>
<reference evidence="4" key="1">
    <citation type="journal article" date="2019" name="Int. J. Syst. Evol. Microbiol.">
        <title>The Global Catalogue of Microorganisms (GCM) 10K type strain sequencing project: providing services to taxonomists for standard genome sequencing and annotation.</title>
        <authorList>
            <consortium name="The Broad Institute Genomics Platform"/>
            <consortium name="The Broad Institute Genome Sequencing Center for Infectious Disease"/>
            <person name="Wu L."/>
            <person name="Ma J."/>
        </authorList>
    </citation>
    <scope>NUCLEOTIDE SEQUENCE [LARGE SCALE GENOMIC DNA]</scope>
    <source>
        <strain evidence="4">CGMCC 1.10759</strain>
    </source>
</reference>
<dbReference type="Pfam" id="PF10135">
    <property type="entry name" value="Rod-binding"/>
    <property type="match status" value="1"/>
</dbReference>
<dbReference type="RefSeq" id="WP_380595002.1">
    <property type="nucleotide sequence ID" value="NZ_JBHSDU010000001.1"/>
</dbReference>
<accession>A0ABV8SMI3</accession>
<organism evidence="3 4">
    <name type="scientific">Steroidobacter flavus</name>
    <dbReference type="NCBI Taxonomy" id="1842136"/>
    <lineage>
        <taxon>Bacteria</taxon>
        <taxon>Pseudomonadati</taxon>
        <taxon>Pseudomonadota</taxon>
        <taxon>Gammaproteobacteria</taxon>
        <taxon>Steroidobacterales</taxon>
        <taxon>Steroidobacteraceae</taxon>
        <taxon>Steroidobacter</taxon>
    </lineage>
</organism>
<gene>
    <name evidence="3" type="ORF">ACFPN2_03475</name>
</gene>